<keyword evidence="1" id="KW-0812">Transmembrane</keyword>
<evidence type="ECO:0000313" key="3">
    <source>
        <dbReference type="Proteomes" id="UP000321577"/>
    </source>
</evidence>
<keyword evidence="1" id="KW-0472">Membrane</keyword>
<name>A0A512M839_9BACT</name>
<gene>
    <name evidence="2" type="ORF">BGE01nite_21940</name>
</gene>
<proteinExistence type="predicted"/>
<evidence type="ECO:0000256" key="1">
    <source>
        <dbReference type="SAM" id="Phobius"/>
    </source>
</evidence>
<dbReference type="Proteomes" id="UP000321577">
    <property type="component" value="Unassembled WGS sequence"/>
</dbReference>
<dbReference type="Gene3D" id="3.30.70.60">
    <property type="match status" value="1"/>
</dbReference>
<organism evidence="2 3">
    <name type="scientific">Brevifollis gellanilyticus</name>
    <dbReference type="NCBI Taxonomy" id="748831"/>
    <lineage>
        <taxon>Bacteria</taxon>
        <taxon>Pseudomonadati</taxon>
        <taxon>Verrucomicrobiota</taxon>
        <taxon>Verrucomicrobiia</taxon>
        <taxon>Verrucomicrobiales</taxon>
        <taxon>Verrucomicrobiaceae</taxon>
    </lineage>
</organism>
<feature type="transmembrane region" description="Helical" evidence="1">
    <location>
        <begin position="6"/>
        <end position="25"/>
    </location>
</feature>
<protein>
    <recommendedName>
        <fullName evidence="4">General secretion pathway protein GspM</fullName>
    </recommendedName>
</protein>
<dbReference type="EMBL" id="BKAG01000013">
    <property type="protein sequence ID" value="GEP42903.1"/>
    <property type="molecule type" value="Genomic_DNA"/>
</dbReference>
<keyword evidence="1" id="KW-1133">Transmembrane helix</keyword>
<dbReference type="AlphaFoldDB" id="A0A512M839"/>
<dbReference type="InterPro" id="IPR014717">
    <property type="entry name" value="Transl_elong_EF1B/ribsomal_bS6"/>
</dbReference>
<reference evidence="2 3" key="1">
    <citation type="submission" date="2019-07" db="EMBL/GenBank/DDBJ databases">
        <title>Whole genome shotgun sequence of Brevifollis gellanilyticus NBRC 108608.</title>
        <authorList>
            <person name="Hosoyama A."/>
            <person name="Uohara A."/>
            <person name="Ohji S."/>
            <person name="Ichikawa N."/>
        </authorList>
    </citation>
    <scope>NUCLEOTIDE SEQUENCE [LARGE SCALE GENOMIC DNA]</scope>
    <source>
        <strain evidence="2 3">NBRC 108608</strain>
    </source>
</reference>
<dbReference type="OrthoDB" id="189939at2"/>
<keyword evidence="3" id="KW-1185">Reference proteome</keyword>
<dbReference type="RefSeq" id="WP_146850488.1">
    <property type="nucleotide sequence ID" value="NZ_BKAG01000013.1"/>
</dbReference>
<accession>A0A512M839</accession>
<evidence type="ECO:0000313" key="2">
    <source>
        <dbReference type="EMBL" id="GEP42903.1"/>
    </source>
</evidence>
<sequence>MTASEQRLALGLGVILIGGGAFIGLNKLKTWKQHVDGHAAEVFSRRAEADDLLSRQDFWQQRSAWLAEKQPVLDTPGKAITNVIALADELASKHSIEIPIKQPNEAVERAGMSAAVVTLKVEGEMKPVMNWLLELQQPTNFVSVPAMTITPNEENPQKIEVNMRVEKWFRLPPS</sequence>
<comment type="caution">
    <text evidence="2">The sequence shown here is derived from an EMBL/GenBank/DDBJ whole genome shotgun (WGS) entry which is preliminary data.</text>
</comment>
<evidence type="ECO:0008006" key="4">
    <source>
        <dbReference type="Google" id="ProtNLM"/>
    </source>
</evidence>